<comment type="catalytic activity">
    <reaction evidence="7">
        <text>L-threonyl-[protein] + ATP = O-phospho-L-threonyl-[protein] + ADP + H(+)</text>
        <dbReference type="Rhea" id="RHEA:46608"/>
        <dbReference type="Rhea" id="RHEA-COMP:11060"/>
        <dbReference type="Rhea" id="RHEA-COMP:11605"/>
        <dbReference type="ChEBI" id="CHEBI:15378"/>
        <dbReference type="ChEBI" id="CHEBI:30013"/>
        <dbReference type="ChEBI" id="CHEBI:30616"/>
        <dbReference type="ChEBI" id="CHEBI:61977"/>
        <dbReference type="ChEBI" id="CHEBI:456216"/>
        <dbReference type="EC" id="2.7.11.25"/>
    </reaction>
</comment>
<keyword evidence="5 10" id="KW-0547">Nucleotide-binding</keyword>
<dbReference type="PROSITE" id="PS00109">
    <property type="entry name" value="PROTEIN_KINASE_TYR"/>
    <property type="match status" value="1"/>
</dbReference>
<evidence type="ECO:0000259" key="13">
    <source>
        <dbReference type="PROSITE" id="PS50002"/>
    </source>
</evidence>
<dbReference type="Gene3D" id="1.10.510.10">
    <property type="entry name" value="Transferase(Phosphotransferase) domain 1"/>
    <property type="match status" value="1"/>
</dbReference>
<dbReference type="Gene3D" id="2.30.30.40">
    <property type="entry name" value="SH3 Domains"/>
    <property type="match status" value="2"/>
</dbReference>
<dbReference type="SUPFAM" id="SSF50044">
    <property type="entry name" value="SH3-domain"/>
    <property type="match status" value="2"/>
</dbReference>
<evidence type="ECO:0000313" key="15">
    <source>
        <dbReference type="EMBL" id="CAH3181734.1"/>
    </source>
</evidence>
<dbReference type="PROSITE" id="PS50011">
    <property type="entry name" value="PROTEIN_KINASE_DOM"/>
    <property type="match status" value="1"/>
</dbReference>
<keyword evidence="16" id="KW-1185">Reference proteome</keyword>
<feature type="compositionally biased region" description="Basic and acidic residues" evidence="11">
    <location>
        <begin position="382"/>
        <end position="394"/>
    </location>
</feature>
<evidence type="ECO:0000256" key="8">
    <source>
        <dbReference type="ARBA" id="ARBA00048329"/>
    </source>
</evidence>
<dbReference type="InterPro" id="IPR001452">
    <property type="entry name" value="SH3_domain"/>
</dbReference>
<evidence type="ECO:0000256" key="6">
    <source>
        <dbReference type="ARBA" id="ARBA00022840"/>
    </source>
</evidence>
<name>A0ABN8RSC8_9CNID</name>
<accession>A0ABN8RSC8</accession>
<evidence type="ECO:0000256" key="3">
    <source>
        <dbReference type="ARBA" id="ARBA00012406"/>
    </source>
</evidence>
<dbReference type="Gene3D" id="3.30.200.20">
    <property type="entry name" value="Phosphorylase Kinase, domain 1"/>
    <property type="match status" value="1"/>
</dbReference>
<sequence length="704" mass="80308">MADLLSWLLHGFTQICVARGIVSWGSKDNDAAGGLQLWYRERDNNYCINASKTARGDALFYILPETTMRVTEDTVTISELRRGLFKGQTVQLKDADPNELQLFIDKMPATIRGKKPSERAKVMFPYEPENPDELKLVKGDIITILNKDGPDSEGWWEGEVNGKVGMFPNNFVKLLPSEEEDTSVKDKAPVAPVAAKKGVPVLPVNLDELKKSPSKKPSERAKVMFSYDPENPDELKLFKGDIITILNKDVPDSEGWWEGEVNGKVGMFPNNFVKLLPSEEEDTSVKDKAPFAPAAAKKGVPVLPVNLDEFKESPKKMQDLREGDLQKRASELERQLRDSQQREENSQRQLREMAQREGNLARQLRELQKREQNSQRLLTGLRQREGNSQRQLREVQEREEDLLKQLRELQEREQNTQRQLREIQRQLSELRKTDENSQMQLRETRQQLTNCHGQVSELQSSLLTAQQTINQLRSQETRDWVIPRDEIQITDKCLGRGGWGSVNEGTYCGCTVAVKEIHELILSAHNVRRFEREINIASKCRHPHLLQFIGATVDEGSPLFVTELMETSLRALLEQRQLAEIEIRTISLDVARALNYLHQKKPEPIIHRDVSSANVLLWRQGDQWRAKVSDYGTANFMQQTMTVAPGAMIYSAPEAFTPNQTVKVDVNSFGALLCEMCIRQLPDPQRRNEQVVLVTNGVFRGLVR</sequence>
<evidence type="ECO:0000256" key="7">
    <source>
        <dbReference type="ARBA" id="ARBA00047559"/>
    </source>
</evidence>
<keyword evidence="4 9" id="KW-0728">SH3 domain</keyword>
<feature type="signal peptide" evidence="12">
    <location>
        <begin position="1"/>
        <end position="18"/>
    </location>
</feature>
<evidence type="ECO:0000256" key="5">
    <source>
        <dbReference type="ARBA" id="ARBA00022741"/>
    </source>
</evidence>
<keyword evidence="12" id="KW-0732">Signal</keyword>
<dbReference type="Pfam" id="PF07653">
    <property type="entry name" value="SH3_2"/>
    <property type="match status" value="2"/>
</dbReference>
<dbReference type="EC" id="2.7.11.25" evidence="3"/>
<evidence type="ECO:0000256" key="1">
    <source>
        <dbReference type="ARBA" id="ARBA00001946"/>
    </source>
</evidence>
<reference evidence="15 16" key="1">
    <citation type="submission" date="2022-05" db="EMBL/GenBank/DDBJ databases">
        <authorList>
            <consortium name="Genoscope - CEA"/>
            <person name="William W."/>
        </authorList>
    </citation>
    <scope>NUCLEOTIDE SEQUENCE [LARGE SCALE GENOMIC DNA]</scope>
</reference>
<dbReference type="SUPFAM" id="SSF57997">
    <property type="entry name" value="Tropomyosin"/>
    <property type="match status" value="1"/>
</dbReference>
<evidence type="ECO:0000256" key="4">
    <source>
        <dbReference type="ARBA" id="ARBA00022443"/>
    </source>
</evidence>
<feature type="chain" id="PRO_5045351359" description="mitogen-activated protein kinase kinase kinase" evidence="12">
    <location>
        <begin position="19"/>
        <end position="704"/>
    </location>
</feature>
<evidence type="ECO:0000313" key="16">
    <source>
        <dbReference type="Proteomes" id="UP001159405"/>
    </source>
</evidence>
<feature type="domain" description="Protein kinase" evidence="14">
    <location>
        <begin position="488"/>
        <end position="704"/>
    </location>
</feature>
<evidence type="ECO:0000256" key="11">
    <source>
        <dbReference type="SAM" id="MobiDB-lite"/>
    </source>
</evidence>
<dbReference type="PROSITE" id="PS50002">
    <property type="entry name" value="SH3"/>
    <property type="match status" value="2"/>
</dbReference>
<dbReference type="InterPro" id="IPR051681">
    <property type="entry name" value="Ser/Thr_Kinases-Pseudokinases"/>
</dbReference>
<dbReference type="InterPro" id="IPR008266">
    <property type="entry name" value="Tyr_kinase_AS"/>
</dbReference>
<evidence type="ECO:0000256" key="12">
    <source>
        <dbReference type="SAM" id="SignalP"/>
    </source>
</evidence>
<feature type="domain" description="SH3" evidence="13">
    <location>
        <begin position="115"/>
        <end position="177"/>
    </location>
</feature>
<feature type="binding site" evidence="10">
    <location>
        <position position="515"/>
    </location>
    <ligand>
        <name>ATP</name>
        <dbReference type="ChEBI" id="CHEBI:30616"/>
    </ligand>
</feature>
<dbReference type="PRINTS" id="PR01887">
    <property type="entry name" value="SPECTRNALPHA"/>
</dbReference>
<proteinExistence type="inferred from homology"/>
<dbReference type="PANTHER" id="PTHR44329:SF298">
    <property type="entry name" value="MIXED LINEAGE KINASE DOMAIN-LIKE PROTEIN"/>
    <property type="match status" value="1"/>
</dbReference>
<dbReference type="PRINTS" id="PR00452">
    <property type="entry name" value="SH3DOMAIN"/>
</dbReference>
<feature type="compositionally biased region" description="Basic and acidic residues" evidence="11">
    <location>
        <begin position="332"/>
        <end position="355"/>
    </location>
</feature>
<dbReference type="EMBL" id="CALNXK010000305">
    <property type="protein sequence ID" value="CAH3181734.1"/>
    <property type="molecule type" value="Genomic_DNA"/>
</dbReference>
<dbReference type="Proteomes" id="UP001159405">
    <property type="component" value="Unassembled WGS sequence"/>
</dbReference>
<comment type="caution">
    <text evidence="15">The sequence shown here is derived from an EMBL/GenBank/DDBJ whole genome shotgun (WGS) entry which is preliminary data.</text>
</comment>
<dbReference type="InterPro" id="IPR017441">
    <property type="entry name" value="Protein_kinase_ATP_BS"/>
</dbReference>
<dbReference type="SUPFAM" id="SSF56112">
    <property type="entry name" value="Protein kinase-like (PK-like)"/>
    <property type="match status" value="1"/>
</dbReference>
<gene>
    <name evidence="15" type="ORF">PLOB_00025832</name>
</gene>
<organism evidence="15 16">
    <name type="scientific">Porites lobata</name>
    <dbReference type="NCBI Taxonomy" id="104759"/>
    <lineage>
        <taxon>Eukaryota</taxon>
        <taxon>Metazoa</taxon>
        <taxon>Cnidaria</taxon>
        <taxon>Anthozoa</taxon>
        <taxon>Hexacorallia</taxon>
        <taxon>Scleractinia</taxon>
        <taxon>Fungiina</taxon>
        <taxon>Poritidae</taxon>
        <taxon>Porites</taxon>
    </lineage>
</organism>
<dbReference type="SMART" id="SM00326">
    <property type="entry name" value="SH3"/>
    <property type="match status" value="2"/>
</dbReference>
<dbReference type="PROSITE" id="PS00107">
    <property type="entry name" value="PROTEIN_KINASE_ATP"/>
    <property type="match status" value="1"/>
</dbReference>
<evidence type="ECO:0000256" key="9">
    <source>
        <dbReference type="PROSITE-ProRule" id="PRU00192"/>
    </source>
</evidence>
<dbReference type="Pfam" id="PF00069">
    <property type="entry name" value="Pkinase"/>
    <property type="match status" value="1"/>
</dbReference>
<dbReference type="InterPro" id="IPR036028">
    <property type="entry name" value="SH3-like_dom_sf"/>
</dbReference>
<dbReference type="PANTHER" id="PTHR44329">
    <property type="entry name" value="SERINE/THREONINE-PROTEIN KINASE TNNI3K-RELATED"/>
    <property type="match status" value="1"/>
</dbReference>
<dbReference type="InterPro" id="IPR000719">
    <property type="entry name" value="Prot_kinase_dom"/>
</dbReference>
<dbReference type="InterPro" id="IPR011009">
    <property type="entry name" value="Kinase-like_dom_sf"/>
</dbReference>
<comment type="cofactor">
    <cofactor evidence="1">
        <name>Mg(2+)</name>
        <dbReference type="ChEBI" id="CHEBI:18420"/>
    </cofactor>
</comment>
<evidence type="ECO:0000256" key="10">
    <source>
        <dbReference type="PROSITE-ProRule" id="PRU10141"/>
    </source>
</evidence>
<keyword evidence="6 10" id="KW-0067">ATP-binding</keyword>
<dbReference type="CDD" id="cd11875">
    <property type="entry name" value="SH3_CD2AP-like_3"/>
    <property type="match status" value="2"/>
</dbReference>
<comment type="similarity">
    <text evidence="2">Belongs to the protein kinase superfamily. STE Ser/Thr protein kinase family. MAP kinase kinase kinase subfamily.</text>
</comment>
<feature type="compositionally biased region" description="Basic and acidic residues" evidence="11">
    <location>
        <begin position="363"/>
        <end position="373"/>
    </location>
</feature>
<comment type="catalytic activity">
    <reaction evidence="8">
        <text>L-seryl-[protein] + ATP = O-phospho-L-seryl-[protein] + ADP + H(+)</text>
        <dbReference type="Rhea" id="RHEA:17989"/>
        <dbReference type="Rhea" id="RHEA-COMP:9863"/>
        <dbReference type="Rhea" id="RHEA-COMP:11604"/>
        <dbReference type="ChEBI" id="CHEBI:15378"/>
        <dbReference type="ChEBI" id="CHEBI:29999"/>
        <dbReference type="ChEBI" id="CHEBI:30616"/>
        <dbReference type="ChEBI" id="CHEBI:83421"/>
        <dbReference type="ChEBI" id="CHEBI:456216"/>
        <dbReference type="EC" id="2.7.11.25"/>
    </reaction>
</comment>
<feature type="region of interest" description="Disordered" evidence="11">
    <location>
        <begin position="332"/>
        <end position="394"/>
    </location>
</feature>
<feature type="domain" description="SH3" evidence="13">
    <location>
        <begin position="216"/>
        <end position="278"/>
    </location>
</feature>
<evidence type="ECO:0000256" key="2">
    <source>
        <dbReference type="ARBA" id="ARBA00006529"/>
    </source>
</evidence>
<evidence type="ECO:0000259" key="14">
    <source>
        <dbReference type="PROSITE" id="PS50011"/>
    </source>
</evidence>
<protein>
    <recommendedName>
        <fullName evidence="3">mitogen-activated protein kinase kinase kinase</fullName>
        <ecNumber evidence="3">2.7.11.25</ecNumber>
    </recommendedName>
</protein>